<evidence type="ECO:0000313" key="13">
    <source>
        <dbReference type="EMBL" id="MDY7219930.1"/>
    </source>
</evidence>
<evidence type="ECO:0000313" key="14">
    <source>
        <dbReference type="Proteomes" id="UP001294570"/>
    </source>
</evidence>
<evidence type="ECO:0000256" key="7">
    <source>
        <dbReference type="ARBA" id="ARBA00032345"/>
    </source>
</evidence>
<evidence type="ECO:0000256" key="9">
    <source>
        <dbReference type="PROSITE-ProRule" id="PRU01049"/>
    </source>
</evidence>
<dbReference type="PIRSF" id="PIRSF006485">
    <property type="entry name" value="GTP-binding_EngA"/>
    <property type="match status" value="1"/>
</dbReference>
<evidence type="ECO:0000256" key="3">
    <source>
        <dbReference type="ARBA" id="ARBA00022517"/>
    </source>
</evidence>
<evidence type="ECO:0000259" key="12">
    <source>
        <dbReference type="PROSITE" id="PS51712"/>
    </source>
</evidence>
<feature type="binding site" evidence="8">
    <location>
        <begin position="200"/>
        <end position="207"/>
    </location>
    <ligand>
        <name>GTP</name>
        <dbReference type="ChEBI" id="CHEBI:37565"/>
        <label>2</label>
    </ligand>
</feature>
<comment type="subunit">
    <text evidence="8">Associates with the 50S ribosomal subunit.</text>
</comment>
<dbReference type="NCBIfam" id="TIGR00231">
    <property type="entry name" value="small_GTP"/>
    <property type="match status" value="2"/>
</dbReference>
<feature type="domain" description="EngA-type G" evidence="12">
    <location>
        <begin position="3"/>
        <end position="166"/>
    </location>
</feature>
<dbReference type="Gene3D" id="3.40.50.300">
    <property type="entry name" value="P-loop containing nucleotide triphosphate hydrolases"/>
    <property type="match status" value="2"/>
</dbReference>
<protein>
    <recommendedName>
        <fullName evidence="2 8">GTPase Der</fullName>
    </recommendedName>
    <alternativeName>
        <fullName evidence="7 8">GTP-binding protein EngA</fullName>
    </alternativeName>
</protein>
<evidence type="ECO:0000256" key="8">
    <source>
        <dbReference type="HAMAP-Rule" id="MF_00195"/>
    </source>
</evidence>
<keyword evidence="13" id="KW-0378">Hydrolase</keyword>
<accession>A0ABU5GU93</accession>
<dbReference type="GO" id="GO:0016787">
    <property type="term" value="F:hydrolase activity"/>
    <property type="evidence" value="ECO:0007669"/>
    <property type="project" value="UniProtKB-KW"/>
</dbReference>
<sequence length="487" mass="54601">MVPVIALVGRPNVGKSTLFNRLTKSRDAIVGDIPGLTRDRQYGEAQWQGRSYILIDTGGITGDEEGIDAKMAEQSLLAIEEADVVLFLVDARDGLCPADQMIAEHLRKRNKISLVVVNKVDHLDENIALAEFSPLGLGDSVAIAAAHGRGINPMLEFTLGQFPKDPVFELEDFSTIEEGQELKRIPGPDEKDGIKIAIIGRPNVGKSTLVNRMLGEERVVVYDQPGTTRDSIYIPFERGEEKYTLIDTAGVRRRGRISEDVEKFSVVKSLQAIKDSNVVIFVMDAREGVVDHDLNLLGFALESGRAIVIALNKWDGMHPSEREYAKKELERRLYFVDFADIHFISALHGTGVGHLYKSVQNAFASAVTRWPTNRLTQILEDAVREHQPPMIAGRRIKLRYAHLGGANPPLIVIHGNQVDSVPKGYMRYLENTYRRVLKLVGTPIRIEFKGGENPYEGKKNKLTDRQVNKKRRLIANKKKQEKRKKKK</sequence>
<dbReference type="CDD" id="cd01894">
    <property type="entry name" value="EngA1"/>
    <property type="match status" value="1"/>
</dbReference>
<dbReference type="InterPro" id="IPR032859">
    <property type="entry name" value="KH_dom-like"/>
</dbReference>
<dbReference type="SUPFAM" id="SSF52540">
    <property type="entry name" value="P-loop containing nucleoside triphosphate hydrolases"/>
    <property type="match status" value="2"/>
</dbReference>
<dbReference type="HAMAP" id="MF_00195">
    <property type="entry name" value="GTPase_Der"/>
    <property type="match status" value="1"/>
</dbReference>
<dbReference type="NCBIfam" id="TIGR03594">
    <property type="entry name" value="GTPase_EngA"/>
    <property type="match status" value="1"/>
</dbReference>
<dbReference type="InterPro" id="IPR006073">
    <property type="entry name" value="GTP-bd"/>
</dbReference>
<keyword evidence="3 8" id="KW-0690">Ribosome biogenesis</keyword>
<dbReference type="PROSITE" id="PS51712">
    <property type="entry name" value="G_ENGA"/>
    <property type="match status" value="2"/>
</dbReference>
<dbReference type="InterPro" id="IPR031166">
    <property type="entry name" value="G_ENGA"/>
</dbReference>
<dbReference type="Pfam" id="PF01926">
    <property type="entry name" value="MMR_HSR1"/>
    <property type="match status" value="2"/>
</dbReference>
<dbReference type="Gene3D" id="3.30.300.20">
    <property type="match status" value="1"/>
</dbReference>
<keyword evidence="6 8" id="KW-0342">GTP-binding</keyword>
<dbReference type="InterPro" id="IPR005225">
    <property type="entry name" value="Small_GTP-bd"/>
</dbReference>
<keyword evidence="4 10" id="KW-0677">Repeat</keyword>
<evidence type="ECO:0000256" key="6">
    <source>
        <dbReference type="ARBA" id="ARBA00023134"/>
    </source>
</evidence>
<dbReference type="InterPro" id="IPR027417">
    <property type="entry name" value="P-loop_NTPase"/>
</dbReference>
<evidence type="ECO:0000256" key="5">
    <source>
        <dbReference type="ARBA" id="ARBA00022741"/>
    </source>
</evidence>
<feature type="region of interest" description="Disordered" evidence="11">
    <location>
        <begin position="452"/>
        <end position="487"/>
    </location>
</feature>
<feature type="binding site" evidence="8">
    <location>
        <begin position="247"/>
        <end position="251"/>
    </location>
    <ligand>
        <name>GTP</name>
        <dbReference type="ChEBI" id="CHEBI:37565"/>
        <label>2</label>
    </ligand>
</feature>
<name>A0ABU5GU93_9GAMM</name>
<dbReference type="RefSeq" id="WP_321554018.1">
    <property type="nucleotide sequence ID" value="NZ_JAXIVU010000015.1"/>
</dbReference>
<gene>
    <name evidence="8 13" type="primary">der</name>
    <name evidence="13" type="ORF">TOI97_10190</name>
</gene>
<dbReference type="CDD" id="cd01895">
    <property type="entry name" value="EngA2"/>
    <property type="match status" value="1"/>
</dbReference>
<feature type="binding site" evidence="8">
    <location>
        <begin position="118"/>
        <end position="121"/>
    </location>
    <ligand>
        <name>GTP</name>
        <dbReference type="ChEBI" id="CHEBI:37565"/>
        <label>1</label>
    </ligand>
</feature>
<comment type="function">
    <text evidence="8 10">GTPase that plays an essential role in the late steps of ribosome biogenesis.</text>
</comment>
<evidence type="ECO:0000256" key="1">
    <source>
        <dbReference type="ARBA" id="ARBA00008279"/>
    </source>
</evidence>
<dbReference type="PRINTS" id="PR00326">
    <property type="entry name" value="GTP1OBG"/>
</dbReference>
<keyword evidence="5 8" id="KW-0547">Nucleotide-binding</keyword>
<dbReference type="PANTHER" id="PTHR43834">
    <property type="entry name" value="GTPASE DER"/>
    <property type="match status" value="1"/>
</dbReference>
<feature type="compositionally biased region" description="Basic and acidic residues" evidence="11">
    <location>
        <begin position="452"/>
        <end position="467"/>
    </location>
</feature>
<evidence type="ECO:0000256" key="11">
    <source>
        <dbReference type="SAM" id="MobiDB-lite"/>
    </source>
</evidence>
<proteinExistence type="inferred from homology"/>
<evidence type="ECO:0000256" key="2">
    <source>
        <dbReference type="ARBA" id="ARBA00020953"/>
    </source>
</evidence>
<comment type="similarity">
    <text evidence="1 8 9 10">Belongs to the TRAFAC class TrmE-Era-EngA-EngB-Septin-like GTPase superfamily. EngA (Der) GTPase family.</text>
</comment>
<feature type="binding site" evidence="8">
    <location>
        <begin position="312"/>
        <end position="315"/>
    </location>
    <ligand>
        <name>GTP</name>
        <dbReference type="ChEBI" id="CHEBI:37565"/>
        <label>2</label>
    </ligand>
</feature>
<keyword evidence="14" id="KW-1185">Reference proteome</keyword>
<feature type="domain" description="EngA-type G" evidence="12">
    <location>
        <begin position="194"/>
        <end position="367"/>
    </location>
</feature>
<dbReference type="EMBL" id="JAXIVU010000015">
    <property type="protein sequence ID" value="MDY7219930.1"/>
    <property type="molecule type" value="Genomic_DNA"/>
</dbReference>
<evidence type="ECO:0000256" key="10">
    <source>
        <dbReference type="RuleBase" id="RU004481"/>
    </source>
</evidence>
<feature type="binding site" evidence="8">
    <location>
        <begin position="9"/>
        <end position="16"/>
    </location>
    <ligand>
        <name>GTP</name>
        <dbReference type="ChEBI" id="CHEBI:37565"/>
        <label>1</label>
    </ligand>
</feature>
<feature type="compositionally biased region" description="Basic residues" evidence="11">
    <location>
        <begin position="468"/>
        <end position="487"/>
    </location>
</feature>
<dbReference type="Proteomes" id="UP001294570">
    <property type="component" value="Unassembled WGS sequence"/>
</dbReference>
<dbReference type="InterPro" id="IPR015946">
    <property type="entry name" value="KH_dom-like_a/b"/>
</dbReference>
<dbReference type="PANTHER" id="PTHR43834:SF6">
    <property type="entry name" value="GTPASE DER"/>
    <property type="match status" value="1"/>
</dbReference>
<reference evidence="13 14" key="1">
    <citation type="submission" date="2023-12" db="EMBL/GenBank/DDBJ databases">
        <title>Denitrificimonas halotolerans sp. nov.,a novel species isolated from landfill leachate.</title>
        <authorList>
            <person name="Wang S."/>
        </authorList>
    </citation>
    <scope>NUCLEOTIDE SEQUENCE [LARGE SCALE GENOMIC DNA]</scope>
    <source>
        <strain evidence="13 14">JX-1</strain>
    </source>
</reference>
<dbReference type="InterPro" id="IPR016484">
    <property type="entry name" value="GTPase_Der"/>
</dbReference>
<feature type="binding site" evidence="8">
    <location>
        <begin position="56"/>
        <end position="60"/>
    </location>
    <ligand>
        <name>GTP</name>
        <dbReference type="ChEBI" id="CHEBI:37565"/>
        <label>1</label>
    </ligand>
</feature>
<organism evidence="13 14">
    <name type="scientific">Denitrificimonas halotolerans</name>
    <dbReference type="NCBI Taxonomy" id="3098930"/>
    <lineage>
        <taxon>Bacteria</taxon>
        <taxon>Pseudomonadati</taxon>
        <taxon>Pseudomonadota</taxon>
        <taxon>Gammaproteobacteria</taxon>
        <taxon>Pseudomonadales</taxon>
        <taxon>Pseudomonadaceae</taxon>
        <taxon>Denitrificimonas</taxon>
    </lineage>
</organism>
<dbReference type="Pfam" id="PF14714">
    <property type="entry name" value="KH_dom-like"/>
    <property type="match status" value="1"/>
</dbReference>
<evidence type="ECO:0000256" key="4">
    <source>
        <dbReference type="ARBA" id="ARBA00022737"/>
    </source>
</evidence>
<comment type="caution">
    <text evidence="13">The sequence shown here is derived from an EMBL/GenBank/DDBJ whole genome shotgun (WGS) entry which is preliminary data.</text>
</comment>